<dbReference type="RefSeq" id="WP_097106300.1">
    <property type="nucleotide sequence ID" value="NZ_OCPC01000001.1"/>
</dbReference>
<dbReference type="InterPro" id="IPR049517">
    <property type="entry name" value="ACX-like_C"/>
</dbReference>
<reference evidence="5" key="1">
    <citation type="submission" date="2017-08" db="EMBL/GenBank/DDBJ databases">
        <authorList>
            <person name="Varghese N."/>
            <person name="Submissions S."/>
        </authorList>
    </citation>
    <scope>NUCLEOTIDE SEQUENCE [LARGE SCALE GENOMIC DNA]</scope>
    <source>
        <strain evidence="5">KCTC 23107</strain>
    </source>
</reference>
<evidence type="ECO:0000259" key="2">
    <source>
        <dbReference type="Pfam" id="PF05378"/>
    </source>
</evidence>
<evidence type="ECO:0000259" key="1">
    <source>
        <dbReference type="Pfam" id="PF01968"/>
    </source>
</evidence>
<feature type="domain" description="Acetophenone carboxylase-like C-terminal" evidence="3">
    <location>
        <begin position="508"/>
        <end position="682"/>
    </location>
</feature>
<evidence type="ECO:0000259" key="3">
    <source>
        <dbReference type="Pfam" id="PF19278"/>
    </source>
</evidence>
<dbReference type="Pfam" id="PF19278">
    <property type="entry name" value="Hydant_A_C"/>
    <property type="match status" value="1"/>
</dbReference>
<dbReference type="EMBL" id="OCPC01000001">
    <property type="protein sequence ID" value="SOE16584.1"/>
    <property type="molecule type" value="Genomic_DNA"/>
</dbReference>
<dbReference type="OrthoDB" id="9759608at2"/>
<accession>A0A286IBA1</accession>
<dbReference type="GO" id="GO:0017168">
    <property type="term" value="F:5-oxoprolinase (ATP-hydrolyzing) activity"/>
    <property type="evidence" value="ECO:0007669"/>
    <property type="project" value="TreeGrafter"/>
</dbReference>
<feature type="domain" description="Hydantoinase A/oxoprolinase" evidence="1">
    <location>
        <begin position="206"/>
        <end position="498"/>
    </location>
</feature>
<sequence length="691" mass="74807">MANKTIRVATDVGGTFTDLVCFETDQATGKSTIRTAKSDTTPPNFEKGVLDVLEKGGVDPATVDFLAHGTTVVINALTERKGVKVGLITTEGFRDTLEIARGNRPDFFNLHYRKPQPFVPRYLRRELPGRMTYKGDEREALDMSALPQIIADFKADGVEAVAICFLHSYANPAHEKSVQAEVERLWPEVATVSSHQITREWREYERTNTAVLSAYVQPVAERYLKRLDSGLASRGFKGSPYIMQSNCGVDSLEAVARVPITMVESGPASGFWGAAELGKLIGEDNVLALDIGGTTAKCSLIEKGQVKIMTDYWIERDRTSAGYPIMVPVVDLVEIGNGGGSIAWVDDYAKLHVGPQSAGAAPGPAAYGRGGSEATTTDANLWLGRINKDYFCGGSVEADMEAAHSAIRAVGEKLGVDTDEAARGIVRIANNNMVNALKLVSLNRGFDPRDFTLVAFGGGGAMHAVALAQELGVKKVVIPTGAAVFSAWGMMMSDLRRDYFVTSLADLKPDSAASIEALFTETEELAKRQFEAEGVEASKVKFLRFGKFRYQNQEHTTEVLLGDGEVSAERIAEIASSFHDTYEREYTYRLDAPVELVGIHLVASAEVGKLTMEKRPLGSPDAGPARKGEREVDYATEGRHLAEIYDGEKLEPGMEFAGPAVIEDPGTTVVVHPANRVAIDGYGNVIITLAN</sequence>
<gene>
    <name evidence="4" type="ORF">SAMN05877838_1459</name>
</gene>
<dbReference type="InterPro" id="IPR045079">
    <property type="entry name" value="Oxoprolinase-like"/>
</dbReference>
<dbReference type="PANTHER" id="PTHR11365">
    <property type="entry name" value="5-OXOPROLINASE RELATED"/>
    <property type="match status" value="1"/>
</dbReference>
<evidence type="ECO:0000313" key="5">
    <source>
        <dbReference type="Proteomes" id="UP000219465"/>
    </source>
</evidence>
<dbReference type="Pfam" id="PF05378">
    <property type="entry name" value="Hydant_A_N"/>
    <property type="match status" value="1"/>
</dbReference>
<dbReference type="AlphaFoldDB" id="A0A286IBA1"/>
<dbReference type="InterPro" id="IPR043129">
    <property type="entry name" value="ATPase_NBD"/>
</dbReference>
<dbReference type="SUPFAM" id="SSF53067">
    <property type="entry name" value="Actin-like ATPase domain"/>
    <property type="match status" value="1"/>
</dbReference>
<proteinExistence type="predicted"/>
<dbReference type="InterPro" id="IPR008040">
    <property type="entry name" value="Hydant_A_N"/>
</dbReference>
<dbReference type="GO" id="GO:0006749">
    <property type="term" value="P:glutathione metabolic process"/>
    <property type="evidence" value="ECO:0007669"/>
    <property type="project" value="TreeGrafter"/>
</dbReference>
<evidence type="ECO:0000313" key="4">
    <source>
        <dbReference type="EMBL" id="SOE16584.1"/>
    </source>
</evidence>
<dbReference type="GO" id="GO:0005829">
    <property type="term" value="C:cytosol"/>
    <property type="evidence" value="ECO:0007669"/>
    <property type="project" value="TreeGrafter"/>
</dbReference>
<protein>
    <submittedName>
        <fullName evidence="4">N-methylhydantoinase A</fullName>
    </submittedName>
</protein>
<dbReference type="PANTHER" id="PTHR11365:SF23">
    <property type="entry name" value="HYPOTHETICAL 5-OXOPROLINASE (EUROFUNG)-RELATED"/>
    <property type="match status" value="1"/>
</dbReference>
<dbReference type="Proteomes" id="UP000219465">
    <property type="component" value="Unassembled WGS sequence"/>
</dbReference>
<organism evidence="4 5">
    <name type="scientific">Hoeflea halophila</name>
    <dbReference type="NCBI Taxonomy" id="714899"/>
    <lineage>
        <taxon>Bacteria</taxon>
        <taxon>Pseudomonadati</taxon>
        <taxon>Pseudomonadota</taxon>
        <taxon>Alphaproteobacteria</taxon>
        <taxon>Hyphomicrobiales</taxon>
        <taxon>Rhizobiaceae</taxon>
        <taxon>Hoeflea</taxon>
    </lineage>
</organism>
<name>A0A286IBA1_9HYPH</name>
<dbReference type="Pfam" id="PF01968">
    <property type="entry name" value="Hydantoinase_A"/>
    <property type="match status" value="1"/>
</dbReference>
<keyword evidence="5" id="KW-1185">Reference proteome</keyword>
<feature type="domain" description="Hydantoinase/oxoprolinase N-terminal" evidence="2">
    <location>
        <begin position="7"/>
        <end position="183"/>
    </location>
</feature>
<dbReference type="InterPro" id="IPR002821">
    <property type="entry name" value="Hydantoinase_A"/>
</dbReference>